<gene>
    <name evidence="3" type="ORF">EDD27_0247</name>
</gene>
<reference evidence="3 4" key="1">
    <citation type="submission" date="2019-01" db="EMBL/GenBank/DDBJ databases">
        <title>Sequencing the genomes of 1000 actinobacteria strains.</title>
        <authorList>
            <person name="Klenk H.-P."/>
        </authorList>
    </citation>
    <scope>NUCLEOTIDE SEQUENCE [LARGE SCALE GENOMIC DNA]</scope>
    <source>
        <strain evidence="3 4">DSM 43925</strain>
    </source>
</reference>
<keyword evidence="1" id="KW-0560">Oxidoreductase</keyword>
<dbReference type="NCBIfam" id="TIGR03668">
    <property type="entry name" value="Rv0121_F420"/>
    <property type="match status" value="1"/>
</dbReference>
<sequence>MYVPDTVGRTRWAGHGGPDTVGRTRWAGHTGTVDDGMARARFARARVARLGTVGRGGAPHLVPVVFAVVAETVVFAIDHKPKTTANLRRLRNIREDPQVSLLADHYEDDWAQLWWVRADGLARVVEGGTEREAALDALASKYPQYRERRPAGPVIVVTVTRWTGWSATP</sequence>
<dbReference type="GO" id="GO:0005829">
    <property type="term" value="C:cytosol"/>
    <property type="evidence" value="ECO:0007669"/>
    <property type="project" value="TreeGrafter"/>
</dbReference>
<dbReference type="GO" id="GO:0016627">
    <property type="term" value="F:oxidoreductase activity, acting on the CH-CH group of donors"/>
    <property type="evidence" value="ECO:0007669"/>
    <property type="project" value="TreeGrafter"/>
</dbReference>
<dbReference type="InterPro" id="IPR011576">
    <property type="entry name" value="Pyridox_Oxase_N"/>
</dbReference>
<feature type="domain" description="Pyridoxamine 5'-phosphate oxidase N-terminal" evidence="2">
    <location>
        <begin position="39"/>
        <end position="165"/>
    </location>
</feature>
<dbReference type="PANTHER" id="PTHR35176">
    <property type="entry name" value="HEME OXYGENASE HI_0854-RELATED"/>
    <property type="match status" value="1"/>
</dbReference>
<dbReference type="AlphaFoldDB" id="A0A438LX79"/>
<dbReference type="InterPro" id="IPR052019">
    <property type="entry name" value="F420H2_bilvrd_red/Heme_oxyg"/>
</dbReference>
<protein>
    <submittedName>
        <fullName evidence="3">PPOX class probable F420-dependent enzyme</fullName>
    </submittedName>
</protein>
<dbReference type="PANTHER" id="PTHR35176:SF2">
    <property type="entry name" value="F420H(2)-DEPENDENT REDUCTASE RV1155"/>
    <property type="match status" value="1"/>
</dbReference>
<dbReference type="InterPro" id="IPR019967">
    <property type="entry name" value="F420-dep_enz_PPOX_Rv0121"/>
</dbReference>
<keyword evidence="4" id="KW-1185">Reference proteome</keyword>
<name>A0A438LX79_9ACTN</name>
<dbReference type="GO" id="GO:0070967">
    <property type="term" value="F:coenzyme F420 binding"/>
    <property type="evidence" value="ECO:0007669"/>
    <property type="project" value="TreeGrafter"/>
</dbReference>
<accession>A0A438LX79</accession>
<dbReference type="Proteomes" id="UP000284824">
    <property type="component" value="Unassembled WGS sequence"/>
</dbReference>
<dbReference type="EMBL" id="SAUN01000001">
    <property type="protein sequence ID" value="RVX37957.1"/>
    <property type="molecule type" value="Genomic_DNA"/>
</dbReference>
<evidence type="ECO:0000259" key="2">
    <source>
        <dbReference type="Pfam" id="PF01243"/>
    </source>
</evidence>
<organism evidence="3 4">
    <name type="scientific">Nonomuraea polychroma</name>
    <dbReference type="NCBI Taxonomy" id="46176"/>
    <lineage>
        <taxon>Bacteria</taxon>
        <taxon>Bacillati</taxon>
        <taxon>Actinomycetota</taxon>
        <taxon>Actinomycetes</taxon>
        <taxon>Streptosporangiales</taxon>
        <taxon>Streptosporangiaceae</taxon>
        <taxon>Nonomuraea</taxon>
    </lineage>
</organism>
<dbReference type="Pfam" id="PF01243">
    <property type="entry name" value="PNPOx_N"/>
    <property type="match status" value="1"/>
</dbReference>
<evidence type="ECO:0000256" key="1">
    <source>
        <dbReference type="ARBA" id="ARBA00023002"/>
    </source>
</evidence>
<evidence type="ECO:0000313" key="4">
    <source>
        <dbReference type="Proteomes" id="UP000284824"/>
    </source>
</evidence>
<dbReference type="Gene3D" id="2.30.110.10">
    <property type="entry name" value="Electron Transport, Fmn-binding Protein, Chain A"/>
    <property type="match status" value="1"/>
</dbReference>
<dbReference type="InterPro" id="IPR012349">
    <property type="entry name" value="Split_barrel_FMN-bd"/>
</dbReference>
<proteinExistence type="predicted"/>
<comment type="caution">
    <text evidence="3">The sequence shown here is derived from an EMBL/GenBank/DDBJ whole genome shotgun (WGS) entry which is preliminary data.</text>
</comment>
<evidence type="ECO:0000313" key="3">
    <source>
        <dbReference type="EMBL" id="RVX37957.1"/>
    </source>
</evidence>
<dbReference type="SUPFAM" id="SSF50475">
    <property type="entry name" value="FMN-binding split barrel"/>
    <property type="match status" value="1"/>
</dbReference>